<dbReference type="Proteomes" id="UP000439903">
    <property type="component" value="Unassembled WGS sequence"/>
</dbReference>
<dbReference type="PROSITE" id="PS50011">
    <property type="entry name" value="PROTEIN_KINASE_DOM"/>
    <property type="match status" value="1"/>
</dbReference>
<dbReference type="InterPro" id="IPR011009">
    <property type="entry name" value="Kinase-like_dom_sf"/>
</dbReference>
<dbReference type="OrthoDB" id="2439369at2759"/>
<accession>A0A8H4A4C1</accession>
<evidence type="ECO:0000256" key="3">
    <source>
        <dbReference type="ARBA" id="ARBA00022741"/>
    </source>
</evidence>
<dbReference type="SUPFAM" id="SSF56112">
    <property type="entry name" value="Protein kinase-like (PK-like)"/>
    <property type="match status" value="1"/>
</dbReference>
<dbReference type="GO" id="GO:0004709">
    <property type="term" value="F:MAP kinase kinase kinase activity"/>
    <property type="evidence" value="ECO:0007669"/>
    <property type="project" value="TreeGrafter"/>
</dbReference>
<dbReference type="GO" id="GO:0006955">
    <property type="term" value="P:immune response"/>
    <property type="evidence" value="ECO:0007669"/>
    <property type="project" value="TreeGrafter"/>
</dbReference>
<evidence type="ECO:0000259" key="6">
    <source>
        <dbReference type="PROSITE" id="PS50011"/>
    </source>
</evidence>
<evidence type="ECO:0000313" key="7">
    <source>
        <dbReference type="EMBL" id="KAF0416262.1"/>
    </source>
</evidence>
<dbReference type="PANTHER" id="PTHR46716">
    <property type="entry name" value="MITOGEN-ACTIVATED PROTEIN KINASE KINASE KINASE 7"/>
    <property type="match status" value="1"/>
</dbReference>
<keyword evidence="1" id="KW-0723">Serine/threonine-protein kinase</keyword>
<dbReference type="Pfam" id="PF07714">
    <property type="entry name" value="PK_Tyr_Ser-Thr"/>
    <property type="match status" value="1"/>
</dbReference>
<dbReference type="InterPro" id="IPR001245">
    <property type="entry name" value="Ser-Thr/Tyr_kinase_cat_dom"/>
</dbReference>
<dbReference type="Gene3D" id="1.10.510.10">
    <property type="entry name" value="Transferase(Phosphotransferase) domain 1"/>
    <property type="match status" value="1"/>
</dbReference>
<dbReference type="EMBL" id="WTPW01001756">
    <property type="protein sequence ID" value="KAF0416262.1"/>
    <property type="molecule type" value="Genomic_DNA"/>
</dbReference>
<dbReference type="PANTHER" id="PTHR46716:SF1">
    <property type="entry name" value="MITOGEN-ACTIVATED PROTEIN KINASE KINASE KINASE 7"/>
    <property type="match status" value="1"/>
</dbReference>
<organism evidence="7 8">
    <name type="scientific">Gigaspora margarita</name>
    <dbReference type="NCBI Taxonomy" id="4874"/>
    <lineage>
        <taxon>Eukaryota</taxon>
        <taxon>Fungi</taxon>
        <taxon>Fungi incertae sedis</taxon>
        <taxon>Mucoromycota</taxon>
        <taxon>Glomeromycotina</taxon>
        <taxon>Glomeromycetes</taxon>
        <taxon>Diversisporales</taxon>
        <taxon>Gigasporaceae</taxon>
        <taxon>Gigaspora</taxon>
    </lineage>
</organism>
<proteinExistence type="predicted"/>
<evidence type="ECO:0000256" key="4">
    <source>
        <dbReference type="ARBA" id="ARBA00022777"/>
    </source>
</evidence>
<comment type="caution">
    <text evidence="7">The sequence shown here is derived from an EMBL/GenBank/DDBJ whole genome shotgun (WGS) entry which is preliminary data.</text>
</comment>
<keyword evidence="4 7" id="KW-0418">Kinase</keyword>
<evidence type="ECO:0000313" key="8">
    <source>
        <dbReference type="Proteomes" id="UP000439903"/>
    </source>
</evidence>
<reference evidence="7 8" key="1">
    <citation type="journal article" date="2019" name="Environ. Microbiol.">
        <title>At the nexus of three kingdoms: the genome of the mycorrhizal fungus Gigaspora margarita provides insights into plant, endobacterial and fungal interactions.</title>
        <authorList>
            <person name="Venice F."/>
            <person name="Ghignone S."/>
            <person name="Salvioli di Fossalunga A."/>
            <person name="Amselem J."/>
            <person name="Novero M."/>
            <person name="Xianan X."/>
            <person name="Sedzielewska Toro K."/>
            <person name="Morin E."/>
            <person name="Lipzen A."/>
            <person name="Grigoriev I.V."/>
            <person name="Henrissat B."/>
            <person name="Martin F.M."/>
            <person name="Bonfante P."/>
        </authorList>
    </citation>
    <scope>NUCLEOTIDE SEQUENCE [LARGE SCALE GENOMIC DNA]</scope>
    <source>
        <strain evidence="7 8">BEG34</strain>
    </source>
</reference>
<protein>
    <submittedName>
        <fullName evidence="7">Kinase-like protein</fullName>
    </submittedName>
</protein>
<gene>
    <name evidence="7" type="ORF">F8M41_007486</name>
</gene>
<dbReference type="GO" id="GO:0005524">
    <property type="term" value="F:ATP binding"/>
    <property type="evidence" value="ECO:0007669"/>
    <property type="project" value="UniProtKB-KW"/>
</dbReference>
<dbReference type="InterPro" id="IPR000719">
    <property type="entry name" value="Prot_kinase_dom"/>
</dbReference>
<feature type="domain" description="Protein kinase" evidence="6">
    <location>
        <begin position="1"/>
        <end position="179"/>
    </location>
</feature>
<dbReference type="GO" id="GO:0007254">
    <property type="term" value="P:JNK cascade"/>
    <property type="evidence" value="ECO:0007669"/>
    <property type="project" value="TreeGrafter"/>
</dbReference>
<evidence type="ECO:0000256" key="2">
    <source>
        <dbReference type="ARBA" id="ARBA00022679"/>
    </source>
</evidence>
<name>A0A8H4A4C1_GIGMA</name>
<dbReference type="AlphaFoldDB" id="A0A8H4A4C1"/>
<sequence>MIYKVLEDITEDNKSQIQEIVKRQFDHDPKKISSILLTDPPHKSNLNNELFECSNILKCYGFSEVDSHEVMMTRHIELKITNFQLAKKVSDVKVNDKGSILNIYNWAAPEMMQEISFYTQKCEIFSFGMLLWELAYQKIPYKEKSAKEIRDYVIKSGRESLTISTLMHPKIQEEIYKNY</sequence>
<evidence type="ECO:0000256" key="1">
    <source>
        <dbReference type="ARBA" id="ARBA00022527"/>
    </source>
</evidence>
<keyword evidence="8" id="KW-1185">Reference proteome</keyword>
<keyword evidence="3" id="KW-0547">Nucleotide-binding</keyword>
<keyword evidence="2" id="KW-0808">Transferase</keyword>
<keyword evidence="5" id="KW-0067">ATP-binding</keyword>
<evidence type="ECO:0000256" key="5">
    <source>
        <dbReference type="ARBA" id="ARBA00022840"/>
    </source>
</evidence>